<keyword evidence="3" id="KW-1185">Reference proteome</keyword>
<feature type="non-terminal residue" evidence="2">
    <location>
        <position position="1"/>
    </location>
</feature>
<feature type="region of interest" description="Disordered" evidence="1">
    <location>
        <begin position="77"/>
        <end position="102"/>
    </location>
</feature>
<organism evidence="2 3">
    <name type="scientific">Taxus chinensis</name>
    <name type="common">Chinese yew</name>
    <name type="synonym">Taxus wallichiana var. chinensis</name>
    <dbReference type="NCBI Taxonomy" id="29808"/>
    <lineage>
        <taxon>Eukaryota</taxon>
        <taxon>Viridiplantae</taxon>
        <taxon>Streptophyta</taxon>
        <taxon>Embryophyta</taxon>
        <taxon>Tracheophyta</taxon>
        <taxon>Spermatophyta</taxon>
        <taxon>Pinopsida</taxon>
        <taxon>Pinidae</taxon>
        <taxon>Conifers II</taxon>
        <taxon>Cupressales</taxon>
        <taxon>Taxaceae</taxon>
        <taxon>Taxus</taxon>
    </lineage>
</organism>
<name>A0AA38GX47_TAXCH</name>
<gene>
    <name evidence="2" type="ORF">KI387_003204</name>
</gene>
<dbReference type="EMBL" id="JAHRHJ020000001">
    <property type="protein sequence ID" value="KAH9331096.1"/>
    <property type="molecule type" value="Genomic_DNA"/>
</dbReference>
<protein>
    <submittedName>
        <fullName evidence="2">Uncharacterized protein</fullName>
    </submittedName>
</protein>
<evidence type="ECO:0000256" key="1">
    <source>
        <dbReference type="SAM" id="MobiDB-lite"/>
    </source>
</evidence>
<proteinExistence type="predicted"/>
<evidence type="ECO:0000313" key="2">
    <source>
        <dbReference type="EMBL" id="KAH9331096.1"/>
    </source>
</evidence>
<comment type="caution">
    <text evidence="2">The sequence shown here is derived from an EMBL/GenBank/DDBJ whole genome shotgun (WGS) entry which is preliminary data.</text>
</comment>
<dbReference type="AlphaFoldDB" id="A0AA38GX47"/>
<dbReference type="Proteomes" id="UP000824469">
    <property type="component" value="Unassembled WGS sequence"/>
</dbReference>
<reference evidence="2 3" key="1">
    <citation type="journal article" date="2021" name="Nat. Plants">
        <title>The Taxus genome provides insights into paclitaxel biosynthesis.</title>
        <authorList>
            <person name="Xiong X."/>
            <person name="Gou J."/>
            <person name="Liao Q."/>
            <person name="Li Y."/>
            <person name="Zhou Q."/>
            <person name="Bi G."/>
            <person name="Li C."/>
            <person name="Du R."/>
            <person name="Wang X."/>
            <person name="Sun T."/>
            <person name="Guo L."/>
            <person name="Liang H."/>
            <person name="Lu P."/>
            <person name="Wu Y."/>
            <person name="Zhang Z."/>
            <person name="Ro D.K."/>
            <person name="Shang Y."/>
            <person name="Huang S."/>
            <person name="Yan J."/>
        </authorList>
    </citation>
    <scope>NUCLEOTIDE SEQUENCE [LARGE SCALE GENOMIC DNA]</scope>
    <source>
        <strain evidence="2">Ta-2019</strain>
    </source>
</reference>
<sequence length="102" mass="11686">VHIGTLFEESIDPIQVAQLVMEEDEQSILILIEEDQMEEIKLEFVVVEEESIGDSLLSFKGPDLVDESIMEENYERDLAVPTSPPEQQIEEFDLSNSMLEEE</sequence>
<accession>A0AA38GX47</accession>
<feature type="compositionally biased region" description="Acidic residues" evidence="1">
    <location>
        <begin position="88"/>
        <end position="102"/>
    </location>
</feature>
<evidence type="ECO:0000313" key="3">
    <source>
        <dbReference type="Proteomes" id="UP000824469"/>
    </source>
</evidence>
<feature type="non-terminal residue" evidence="2">
    <location>
        <position position="102"/>
    </location>
</feature>